<evidence type="ECO:0000313" key="2">
    <source>
        <dbReference type="Proteomes" id="UP000694851"/>
    </source>
</evidence>
<proteinExistence type="predicted"/>
<keyword evidence="2" id="KW-1185">Reference proteome</keyword>
<name>A0A8B7R7R7_HIPAR</name>
<sequence>MLINTDMLKTTHTHTHTHTHTPCSWLNIEGSNPRRPFSACLSDPFSAHFRLLCAPKRLAHTEASRGSQEMTINDPTVKLLSWLISASLNRPLNASSLTPSLPVLTMTLQGARWNHAASLGGRSQAGKCMLGACRDFQRRLHGLRDQGTVGTTVWRSACLLTCDLPGRAEAPDQMTAAGMESAITEAQCGGHGTSATGRQAAHQEEKGMAGRMDADGTHTEEAAQAPQILLPGSVGAPCDHSSLQAPWMLVVTAVGRKKGH</sequence>
<feature type="compositionally biased region" description="Basic and acidic residues" evidence="1">
    <location>
        <begin position="201"/>
        <end position="221"/>
    </location>
</feature>
<dbReference type="Proteomes" id="UP000694851">
    <property type="component" value="Unplaced"/>
</dbReference>
<evidence type="ECO:0000256" key="1">
    <source>
        <dbReference type="SAM" id="MobiDB-lite"/>
    </source>
</evidence>
<dbReference type="KEGG" id="hai:109381485"/>
<gene>
    <name evidence="3" type="primary">LOC109381485</name>
</gene>
<reference evidence="3" key="1">
    <citation type="submission" date="2025-08" db="UniProtKB">
        <authorList>
            <consortium name="RefSeq"/>
        </authorList>
    </citation>
    <scope>IDENTIFICATION</scope>
    <source>
        <tissue evidence="3">Muscle</tissue>
    </source>
</reference>
<organism evidence="2 3">
    <name type="scientific">Hipposideros armiger</name>
    <name type="common">Great Himalayan leaf-nosed bat</name>
    <dbReference type="NCBI Taxonomy" id="186990"/>
    <lineage>
        <taxon>Eukaryota</taxon>
        <taxon>Metazoa</taxon>
        <taxon>Chordata</taxon>
        <taxon>Craniata</taxon>
        <taxon>Vertebrata</taxon>
        <taxon>Euteleostomi</taxon>
        <taxon>Mammalia</taxon>
        <taxon>Eutheria</taxon>
        <taxon>Laurasiatheria</taxon>
        <taxon>Chiroptera</taxon>
        <taxon>Yinpterochiroptera</taxon>
        <taxon>Rhinolophoidea</taxon>
        <taxon>Hipposideridae</taxon>
        <taxon>Hipposideros</taxon>
    </lineage>
</organism>
<feature type="region of interest" description="Disordered" evidence="1">
    <location>
        <begin position="187"/>
        <end position="221"/>
    </location>
</feature>
<protein>
    <submittedName>
        <fullName evidence="3">Uncharacterized protein LOC109381485 isoform X1</fullName>
    </submittedName>
</protein>
<dbReference type="AlphaFoldDB" id="A0A8B7R7R7"/>
<dbReference type="RefSeq" id="XP_019495730.1">
    <property type="nucleotide sequence ID" value="XM_019640185.1"/>
</dbReference>
<dbReference type="GeneID" id="109381485"/>
<evidence type="ECO:0000313" key="3">
    <source>
        <dbReference type="RefSeq" id="XP_019495730.1"/>
    </source>
</evidence>
<accession>A0A8B7R7R7</accession>